<dbReference type="Pfam" id="PF04738">
    <property type="entry name" value="Lant_dehydr_N"/>
    <property type="match status" value="1"/>
</dbReference>
<dbReference type="InterPro" id="IPR023809">
    <property type="entry name" value="Thiopep_bacteriocin_synth_dom"/>
</dbReference>
<dbReference type="Proteomes" id="UP000612362">
    <property type="component" value="Unassembled WGS sequence"/>
</dbReference>
<feature type="domain" description="Thiopeptide-type bacteriocin biosynthesis" evidence="2">
    <location>
        <begin position="821"/>
        <end position="1082"/>
    </location>
</feature>
<evidence type="ECO:0000259" key="1">
    <source>
        <dbReference type="Pfam" id="PF04738"/>
    </source>
</evidence>
<reference evidence="3" key="1">
    <citation type="submission" date="2020-10" db="EMBL/GenBank/DDBJ databases">
        <title>Taxonomic study of unclassified bacteria belonging to the class Ktedonobacteria.</title>
        <authorList>
            <person name="Yabe S."/>
            <person name="Wang C.M."/>
            <person name="Zheng Y."/>
            <person name="Sakai Y."/>
            <person name="Cavaletti L."/>
            <person name="Monciardini P."/>
            <person name="Donadio S."/>
        </authorList>
    </citation>
    <scope>NUCLEOTIDE SEQUENCE</scope>
    <source>
        <strain evidence="3">SOSP1-1</strain>
    </source>
</reference>
<proteinExistence type="predicted"/>
<accession>A0A8J3MW14</accession>
<evidence type="ECO:0000313" key="3">
    <source>
        <dbReference type="EMBL" id="GHO49900.1"/>
    </source>
</evidence>
<dbReference type="RefSeq" id="WP_220198980.1">
    <property type="nucleotide sequence ID" value="NZ_BNJF01000006.1"/>
</dbReference>
<gene>
    <name evidence="3" type="ORF">KSX_80630</name>
</gene>
<feature type="domain" description="Lantibiotic dehydratase N-terminal" evidence="1">
    <location>
        <begin position="78"/>
        <end position="732"/>
    </location>
</feature>
<comment type="caution">
    <text evidence="3">The sequence shown here is derived from an EMBL/GenBank/DDBJ whole genome shotgun (WGS) entry which is preliminary data.</text>
</comment>
<organism evidence="3 4">
    <name type="scientific">Ktedonospora formicarum</name>
    <dbReference type="NCBI Taxonomy" id="2778364"/>
    <lineage>
        <taxon>Bacteria</taxon>
        <taxon>Bacillati</taxon>
        <taxon>Chloroflexota</taxon>
        <taxon>Ktedonobacteria</taxon>
        <taxon>Ktedonobacterales</taxon>
        <taxon>Ktedonobacteraceae</taxon>
        <taxon>Ktedonospora</taxon>
    </lineage>
</organism>
<evidence type="ECO:0000313" key="4">
    <source>
        <dbReference type="Proteomes" id="UP000612362"/>
    </source>
</evidence>
<name>A0A8J3MW14_9CHLR</name>
<protein>
    <submittedName>
        <fullName evidence="3">Lantibiotic dehydratase</fullName>
    </submittedName>
</protein>
<sequence>MMSKSQRMALKSAQQARSLYTPAGFFMIRTPVLSFDVYRSFVAPANGLIHRMDDENFAELLATVAQETNKVLRTVAQCPEVAQALLVASHSLFESLQYLQQPFSSRRQERVYASLLRYIVRMSTRATPFGLFSGMAIGMLADETTAEVAMQPVQQICSNVDISWLLEVVKSMEQNEDIRPHLHIIVNPSVYCVGSRAVIPFTDADKDGNIRMTTLQITPTVRYLLQETKLIQTIGGPLPYHTLLGRLLLAFPQMSEQQVDRILQALLYRDFLLTDLRPSLLDNDPLLYVLKRLQTIPGAQSLSQALGEVVTSTRSVDQQKSEDPFVALSQLREAQEKVYRHTRPSSYAIDTAINIKAPLLNKAIGDAASQAAEILLRIAPLSSSFRALRQYHEKFIETYGMDAEIPLLTLLSPEIGLGLPHVYTGEGQQHFAHTLASSQGPQHDAILTALFAEALNKGVQEIELNASMLDQLALCTPKVHTLPYSTVELYFQICARSREALDTGNWRLAVANPPALLPGGRTFGRFHKIMNQKQLDALKQYIKAEEALFPDVVFAELNYIFPLERDMNVMLRPQLRSYEIVMNTWPSVTPENRISLDDLVVGVRPDRFYLRSLRLGKEVVVCQSHALNIERTPPLCRFLLDASSSGYAHLSGFDWGCLRSSPFLPRVIYQQIVLSPAQWRVRAFDLLPEHLECEDTSWFLRVQQWRNQWSVPRFVYLVEDDSRFLLDLEHPGFLAELRRALSKSHVSSGVLLQEMFPDAEHLWLQNTNTEAYVAEIILPLILRHTLTENDTTHFLGKHVKRIEPHLAVRLEERRQLPGDEWTSLKLYIPAKRQNDLITGSLKNLVISLQEQQRIDCWFFIRYADPDPHVRIRFHATHSQHDQLLLAVLAWGRKLIRDGLIQSVRVEEYNREVERYGGPLAFPLIEHIFCASSNMASDLLTLQSAKHMAFDSIVAAVWSLDHFFAAWGMNREKRVAFAQELVDRYEYADIFRLRRKLLLGLFMPEGNQYFTEEVKKQKETLLQINASDIALLQKNAQVFHELALRKELWQSEHFLLRSLAHMHLNRLQGINPEQETKVYACWKYTLESSQRYLTSHHQN</sequence>
<evidence type="ECO:0000259" key="2">
    <source>
        <dbReference type="Pfam" id="PF14028"/>
    </source>
</evidence>
<dbReference type="InterPro" id="IPR006827">
    <property type="entry name" value="Lant_deHydtase_N"/>
</dbReference>
<dbReference type="Pfam" id="PF14028">
    <property type="entry name" value="Lant_dehydr_C"/>
    <property type="match status" value="1"/>
</dbReference>
<dbReference type="NCBIfam" id="TIGR03891">
    <property type="entry name" value="thiopep_ocin"/>
    <property type="match status" value="1"/>
</dbReference>
<keyword evidence="4" id="KW-1185">Reference proteome</keyword>
<dbReference type="EMBL" id="BNJF01000006">
    <property type="protein sequence ID" value="GHO49900.1"/>
    <property type="molecule type" value="Genomic_DNA"/>
</dbReference>
<dbReference type="AlphaFoldDB" id="A0A8J3MW14"/>